<evidence type="ECO:0000256" key="11">
    <source>
        <dbReference type="HAMAP-Rule" id="MF_00454"/>
    </source>
</evidence>
<feature type="transmembrane region" description="Helical" evidence="11">
    <location>
        <begin position="96"/>
        <end position="117"/>
    </location>
</feature>
<evidence type="ECO:0000256" key="7">
    <source>
        <dbReference type="ARBA" id="ARBA00023136"/>
    </source>
</evidence>
<dbReference type="HAMAP" id="MF_00454">
    <property type="entry name" value="FluC"/>
    <property type="match status" value="1"/>
</dbReference>
<keyword evidence="11" id="KW-0813">Transport</keyword>
<dbReference type="PANTHER" id="PTHR28259">
    <property type="entry name" value="FLUORIDE EXPORT PROTEIN 1-RELATED"/>
    <property type="match status" value="1"/>
</dbReference>
<gene>
    <name evidence="11" type="primary">fluC</name>
    <name evidence="11" type="synonym">crcB</name>
    <name evidence="12" type="ORF">HMPREF9450_01875</name>
</gene>
<keyword evidence="3" id="KW-0997">Cell inner membrane</keyword>
<reference evidence="12 13" key="1">
    <citation type="submission" date="2011-08" db="EMBL/GenBank/DDBJ databases">
        <title>The Genome Sequence of Alistipes indistinctus YIT 12060.</title>
        <authorList>
            <consortium name="The Broad Institute Genome Sequencing Platform"/>
            <person name="Earl A."/>
            <person name="Ward D."/>
            <person name="Feldgarden M."/>
            <person name="Gevers D."/>
            <person name="Morotomi M."/>
            <person name="Young S.K."/>
            <person name="Zeng Q."/>
            <person name="Gargeya S."/>
            <person name="Fitzgerald M."/>
            <person name="Haas B."/>
            <person name="Abouelleil A."/>
            <person name="Alvarado L."/>
            <person name="Arachchi H.M."/>
            <person name="Berlin A."/>
            <person name="Brown A."/>
            <person name="Chapman S.B."/>
            <person name="Chen Z."/>
            <person name="Dunbar C."/>
            <person name="Freedman E."/>
            <person name="Gearin G."/>
            <person name="Gellesch M."/>
            <person name="Goldberg J."/>
            <person name="Griggs A."/>
            <person name="Gujja S."/>
            <person name="Heiman D."/>
            <person name="Howarth C."/>
            <person name="Larson L."/>
            <person name="Lui A."/>
            <person name="MacDonald P.J.P."/>
            <person name="Montmayeur A."/>
            <person name="Murphy C."/>
            <person name="Neiman D."/>
            <person name="Pearson M."/>
            <person name="Priest M."/>
            <person name="Roberts A."/>
            <person name="Saif S."/>
            <person name="Shea T."/>
            <person name="Shenoy N."/>
            <person name="Sisk P."/>
            <person name="Stolte C."/>
            <person name="Sykes S."/>
            <person name="Wortman J."/>
            <person name="Nusbaum C."/>
            <person name="Birren B."/>
        </authorList>
    </citation>
    <scope>NUCLEOTIDE SEQUENCE [LARGE SCALE GENOMIC DNA]</scope>
    <source>
        <strain evidence="12 13">YIT 12060</strain>
    </source>
</reference>
<evidence type="ECO:0000256" key="6">
    <source>
        <dbReference type="ARBA" id="ARBA00023065"/>
    </source>
</evidence>
<comment type="catalytic activity">
    <reaction evidence="10">
        <text>fluoride(in) = fluoride(out)</text>
        <dbReference type="Rhea" id="RHEA:76159"/>
        <dbReference type="ChEBI" id="CHEBI:17051"/>
    </reaction>
    <physiologicalReaction direction="left-to-right" evidence="10">
        <dbReference type="Rhea" id="RHEA:76160"/>
    </physiologicalReaction>
</comment>
<evidence type="ECO:0000256" key="8">
    <source>
        <dbReference type="ARBA" id="ARBA00023303"/>
    </source>
</evidence>
<accession>G5HB60</accession>
<feature type="transmembrane region" description="Helical" evidence="11">
    <location>
        <begin position="61"/>
        <end position="84"/>
    </location>
</feature>
<dbReference type="GeneID" id="92815097"/>
<keyword evidence="8 11" id="KW-0407">Ion channel</keyword>
<comment type="similarity">
    <text evidence="9 11">Belongs to the fluoride channel Fluc/FEX (TC 1.A.43) family.</text>
</comment>
<comment type="subcellular location">
    <subcellularLocation>
        <location evidence="1 11">Cell membrane</location>
        <topology evidence="1 11">Multi-pass membrane protein</topology>
    </subcellularLocation>
</comment>
<comment type="caution">
    <text evidence="12">The sequence shown here is derived from an EMBL/GenBank/DDBJ whole genome shotgun (WGS) entry which is preliminary data.</text>
</comment>
<dbReference type="GO" id="GO:0005886">
    <property type="term" value="C:plasma membrane"/>
    <property type="evidence" value="ECO:0007669"/>
    <property type="project" value="UniProtKB-SubCell"/>
</dbReference>
<protein>
    <recommendedName>
        <fullName evidence="11">Fluoride-specific ion channel FluC</fullName>
    </recommendedName>
</protein>
<sequence>MKDILMVGIGGFAGSALRYAISRAMLPLAAMSHFPWHSLLVNVVGSLLIGALVACRLTGHWYYLAVIGFCGGFATFSMFSLEMFKMIRLGYTSGAILYLVVSIALSLLAVAGGFFLITKYN</sequence>
<dbReference type="eggNOG" id="COG0239">
    <property type="taxonomic scope" value="Bacteria"/>
</dbReference>
<feature type="transmembrane region" description="Helical" evidence="11">
    <location>
        <begin position="34"/>
        <end position="54"/>
    </location>
</feature>
<dbReference type="PANTHER" id="PTHR28259:SF1">
    <property type="entry name" value="FLUORIDE EXPORT PROTEIN 1-RELATED"/>
    <property type="match status" value="1"/>
</dbReference>
<keyword evidence="13" id="KW-1185">Reference proteome</keyword>
<dbReference type="Proteomes" id="UP000006008">
    <property type="component" value="Unassembled WGS sequence"/>
</dbReference>
<keyword evidence="6 11" id="KW-0406">Ion transport</keyword>
<dbReference type="OrthoDB" id="9815830at2"/>
<comment type="caution">
    <text evidence="11">Lacks conserved residue(s) required for the propagation of feature annotation.</text>
</comment>
<evidence type="ECO:0000256" key="9">
    <source>
        <dbReference type="ARBA" id="ARBA00035120"/>
    </source>
</evidence>
<dbReference type="InterPro" id="IPR003691">
    <property type="entry name" value="FluC"/>
</dbReference>
<evidence type="ECO:0000313" key="12">
    <source>
        <dbReference type="EMBL" id="EHB91826.1"/>
    </source>
</evidence>
<evidence type="ECO:0000256" key="5">
    <source>
        <dbReference type="ARBA" id="ARBA00022989"/>
    </source>
</evidence>
<dbReference type="HOGENOM" id="CLU_114342_3_2_10"/>
<dbReference type="GO" id="GO:0140114">
    <property type="term" value="P:cellular detoxification of fluoride"/>
    <property type="evidence" value="ECO:0007669"/>
    <property type="project" value="UniProtKB-UniRule"/>
</dbReference>
<evidence type="ECO:0000256" key="3">
    <source>
        <dbReference type="ARBA" id="ARBA00022519"/>
    </source>
</evidence>
<dbReference type="Pfam" id="PF02537">
    <property type="entry name" value="CRCB"/>
    <property type="match status" value="1"/>
</dbReference>
<name>G5HB60_9BACT</name>
<dbReference type="RefSeq" id="WP_009134681.1">
    <property type="nucleotide sequence ID" value="NZ_CP102250.1"/>
</dbReference>
<keyword evidence="7 11" id="KW-0472">Membrane</keyword>
<dbReference type="STRING" id="742725.HMPREF9450_01875"/>
<proteinExistence type="inferred from homology"/>
<dbReference type="EMBL" id="ADLD01000013">
    <property type="protein sequence ID" value="EHB91826.1"/>
    <property type="molecule type" value="Genomic_DNA"/>
</dbReference>
<evidence type="ECO:0000256" key="2">
    <source>
        <dbReference type="ARBA" id="ARBA00022475"/>
    </source>
</evidence>
<evidence type="ECO:0000256" key="4">
    <source>
        <dbReference type="ARBA" id="ARBA00022692"/>
    </source>
</evidence>
<dbReference type="GO" id="GO:0062054">
    <property type="term" value="F:fluoride channel activity"/>
    <property type="evidence" value="ECO:0007669"/>
    <property type="project" value="UniProtKB-UniRule"/>
</dbReference>
<comment type="function">
    <text evidence="11">Fluoride-specific ion channel. Important for reducing fluoride concentration in the cell, thus reducing its toxicity.</text>
</comment>
<organism evidence="12 13">
    <name type="scientific">Alistipes indistinctus YIT 12060</name>
    <dbReference type="NCBI Taxonomy" id="742725"/>
    <lineage>
        <taxon>Bacteria</taxon>
        <taxon>Pseudomonadati</taxon>
        <taxon>Bacteroidota</taxon>
        <taxon>Bacteroidia</taxon>
        <taxon>Bacteroidales</taxon>
        <taxon>Rikenellaceae</taxon>
        <taxon>Alistipes</taxon>
    </lineage>
</organism>
<evidence type="ECO:0000256" key="1">
    <source>
        <dbReference type="ARBA" id="ARBA00004651"/>
    </source>
</evidence>
<keyword evidence="2 11" id="KW-1003">Cell membrane</keyword>
<keyword evidence="5 11" id="KW-1133">Transmembrane helix</keyword>
<keyword evidence="4 11" id="KW-0812">Transmembrane</keyword>
<evidence type="ECO:0000256" key="10">
    <source>
        <dbReference type="ARBA" id="ARBA00035585"/>
    </source>
</evidence>
<evidence type="ECO:0000313" key="13">
    <source>
        <dbReference type="Proteomes" id="UP000006008"/>
    </source>
</evidence>
<dbReference type="AlphaFoldDB" id="G5HB60"/>
<dbReference type="PATRIC" id="fig|742725.3.peg.1972"/>